<feature type="transmembrane region" description="Helical" evidence="6">
    <location>
        <begin position="415"/>
        <end position="436"/>
    </location>
</feature>
<name>B0WY17_CULQU</name>
<feature type="transmembrane region" description="Helical" evidence="6">
    <location>
        <begin position="476"/>
        <end position="499"/>
    </location>
</feature>
<dbReference type="GO" id="GO:0022857">
    <property type="term" value="F:transmembrane transporter activity"/>
    <property type="evidence" value="ECO:0007669"/>
    <property type="project" value="InterPro"/>
</dbReference>
<feature type="transmembrane region" description="Helical" evidence="6">
    <location>
        <begin position="185"/>
        <end position="205"/>
    </location>
</feature>
<comment type="subcellular location">
    <subcellularLocation>
        <location evidence="1">Membrane</location>
        <topology evidence="1">Multi-pass membrane protein</topology>
    </subcellularLocation>
</comment>
<keyword evidence="3 6" id="KW-1133">Transmembrane helix</keyword>
<dbReference type="HOGENOM" id="CLU_001265_33_4_1"/>
<feature type="transmembrane region" description="Helical" evidence="6">
    <location>
        <begin position="390"/>
        <end position="408"/>
    </location>
</feature>
<dbReference type="AlphaFoldDB" id="B0WY17"/>
<feature type="transmembrane region" description="Helical" evidence="6">
    <location>
        <begin position="357"/>
        <end position="378"/>
    </location>
</feature>
<evidence type="ECO:0000256" key="5">
    <source>
        <dbReference type="SAM" id="MobiDB-lite"/>
    </source>
</evidence>
<keyword evidence="9" id="KW-1185">Reference proteome</keyword>
<dbReference type="KEGG" id="cqu:CpipJ_CPIJ012022"/>
<gene>
    <name evidence="8" type="primary">6044839</name>
    <name evidence="7" type="ORF">CpipJ_CPIJ012022</name>
</gene>
<keyword evidence="2 6" id="KW-0812">Transmembrane</keyword>
<feature type="region of interest" description="Disordered" evidence="5">
    <location>
        <begin position="555"/>
        <end position="574"/>
    </location>
</feature>
<reference evidence="8" key="2">
    <citation type="submission" date="2020-05" db="UniProtKB">
        <authorList>
            <consortium name="EnsemblMetazoa"/>
        </authorList>
    </citation>
    <scope>IDENTIFICATION</scope>
    <source>
        <strain evidence="8">JHB</strain>
    </source>
</reference>
<sequence>MASPENDVVFDRIMEMVGDDGPFQKRYNLIYNVLAVLVFGMTVVNILLVLTVPDHNCNVPGRELHNVTSVDRWRNLTLPRELNSRGESSFSSCRMYNLSKYPEGTTPDQWVFYPNETTSCLYGYEYDREYFDRTPVTEQDWVCEKELHPTNVFAFIRFGEVSGTFVLGQLGDSVTWIFNKLIGRLPVYLISLAMGALGRALAVFTAPHYGLFTLLAFVGSFASNTGFQSPLIVAMEISKDENRASLSLWQLGGWTVGICVAPMILWWCRNWVWLLLGTSLPLLAFYCLPQYNIESPRWLAGQGRYPECIRMLKKIAKVNGKRFEMTVEELQEKAPRKEFEKMYGIVSLFSGSHMAKLTSLLLVGWICNTIPTFTLLLLSTQMGGNPFMNFFWQGAIELPAYLCGQVLCDRIGRRWTNSVAFLCNALSCIPVIFIIHHPGTELYTSIFAVVIKFFVCVTYFALYLQSFEVYPTLLRQTGTSFGIIVANIFGALGPYIVFLGTSFDIRLPFVVLMLIGLLGFVTSIFLPETLYQKLPDTMDEGRRFGKNQRFWTMPRRPRTERAQSPGEVEKLNQS</sequence>
<feature type="transmembrane region" description="Helical" evidence="6">
    <location>
        <begin position="211"/>
        <end position="234"/>
    </location>
</feature>
<evidence type="ECO:0000313" key="9">
    <source>
        <dbReference type="Proteomes" id="UP000002320"/>
    </source>
</evidence>
<dbReference type="InterPro" id="IPR036259">
    <property type="entry name" value="MFS_trans_sf"/>
</dbReference>
<dbReference type="VEuPathDB" id="VectorBase:CPIJ012022"/>
<feature type="transmembrane region" description="Helical" evidence="6">
    <location>
        <begin position="246"/>
        <end position="265"/>
    </location>
</feature>
<dbReference type="OMA" id="WICNTIP"/>
<accession>B0WY17</accession>
<dbReference type="GO" id="GO:0016020">
    <property type="term" value="C:membrane"/>
    <property type="evidence" value="ECO:0007669"/>
    <property type="project" value="UniProtKB-SubCell"/>
</dbReference>
<reference evidence="7" key="1">
    <citation type="submission" date="2007-03" db="EMBL/GenBank/DDBJ databases">
        <title>Annotation of Culex pipiens quinquefasciatus.</title>
        <authorList>
            <consortium name="The Broad Institute Genome Sequencing Platform"/>
            <person name="Atkinson P.W."/>
            <person name="Hemingway J."/>
            <person name="Christensen B.M."/>
            <person name="Higgs S."/>
            <person name="Kodira C."/>
            <person name="Hannick L."/>
            <person name="Megy K."/>
            <person name="O'Leary S."/>
            <person name="Pearson M."/>
            <person name="Haas B.J."/>
            <person name="Mauceli E."/>
            <person name="Wortman J.R."/>
            <person name="Lee N.H."/>
            <person name="Guigo R."/>
            <person name="Stanke M."/>
            <person name="Alvarado L."/>
            <person name="Amedeo P."/>
            <person name="Antoine C.H."/>
            <person name="Arensburger P."/>
            <person name="Bidwell S.L."/>
            <person name="Crawford M."/>
            <person name="Camaro F."/>
            <person name="Devon K."/>
            <person name="Engels R."/>
            <person name="Hammond M."/>
            <person name="Howarth C."/>
            <person name="Koehrsen M."/>
            <person name="Lawson D."/>
            <person name="Montgomery P."/>
            <person name="Nene V."/>
            <person name="Nusbaum C."/>
            <person name="Puiu D."/>
            <person name="Romero-Severson J."/>
            <person name="Severson D.W."/>
            <person name="Shumway M."/>
            <person name="Sisk P."/>
            <person name="Stolte C."/>
            <person name="Zeng Q."/>
            <person name="Eisenstadt E."/>
            <person name="Fraser-Liggett C."/>
            <person name="Strausberg R."/>
            <person name="Galagan J."/>
            <person name="Birren B."/>
            <person name="Collins F.H."/>
        </authorList>
    </citation>
    <scope>NUCLEOTIDE SEQUENCE [LARGE SCALE GENOMIC DNA]</scope>
    <source>
        <strain evidence="7">JHB</strain>
    </source>
</reference>
<dbReference type="Pfam" id="PF07690">
    <property type="entry name" value="MFS_1"/>
    <property type="match status" value="1"/>
</dbReference>
<organism>
    <name type="scientific">Culex quinquefasciatus</name>
    <name type="common">Southern house mosquito</name>
    <name type="synonym">Culex pungens</name>
    <dbReference type="NCBI Taxonomy" id="7176"/>
    <lineage>
        <taxon>Eukaryota</taxon>
        <taxon>Metazoa</taxon>
        <taxon>Ecdysozoa</taxon>
        <taxon>Arthropoda</taxon>
        <taxon>Hexapoda</taxon>
        <taxon>Insecta</taxon>
        <taxon>Pterygota</taxon>
        <taxon>Neoptera</taxon>
        <taxon>Endopterygota</taxon>
        <taxon>Diptera</taxon>
        <taxon>Nematocera</taxon>
        <taxon>Culicoidea</taxon>
        <taxon>Culicidae</taxon>
        <taxon>Culicinae</taxon>
        <taxon>Culicini</taxon>
        <taxon>Culex</taxon>
        <taxon>Culex</taxon>
    </lineage>
</organism>
<evidence type="ECO:0000256" key="6">
    <source>
        <dbReference type="SAM" id="Phobius"/>
    </source>
</evidence>
<dbReference type="eggNOG" id="KOG0255">
    <property type="taxonomic scope" value="Eukaryota"/>
</dbReference>
<protein>
    <submittedName>
        <fullName evidence="7 8">Organic cation/carnitine transporter 1</fullName>
    </submittedName>
</protein>
<feature type="transmembrane region" description="Helical" evidence="6">
    <location>
        <begin position="271"/>
        <end position="288"/>
    </location>
</feature>
<dbReference type="InterPro" id="IPR011701">
    <property type="entry name" value="MFS"/>
</dbReference>
<evidence type="ECO:0000256" key="3">
    <source>
        <dbReference type="ARBA" id="ARBA00022989"/>
    </source>
</evidence>
<dbReference type="SUPFAM" id="SSF103473">
    <property type="entry name" value="MFS general substrate transporter"/>
    <property type="match status" value="1"/>
</dbReference>
<evidence type="ECO:0000256" key="2">
    <source>
        <dbReference type="ARBA" id="ARBA00022692"/>
    </source>
</evidence>
<dbReference type="VEuPathDB" id="VectorBase:CQUJHB009582"/>
<feature type="transmembrane region" description="Helical" evidence="6">
    <location>
        <begin position="505"/>
        <end position="526"/>
    </location>
</feature>
<dbReference type="STRING" id="7176.B0WY17"/>
<evidence type="ECO:0000256" key="4">
    <source>
        <dbReference type="ARBA" id="ARBA00023136"/>
    </source>
</evidence>
<feature type="transmembrane region" description="Helical" evidence="6">
    <location>
        <begin position="442"/>
        <end position="464"/>
    </location>
</feature>
<keyword evidence="4 6" id="KW-0472">Membrane</keyword>
<feature type="transmembrane region" description="Helical" evidence="6">
    <location>
        <begin position="29"/>
        <end position="52"/>
    </location>
</feature>
<proteinExistence type="predicted"/>
<evidence type="ECO:0000313" key="8">
    <source>
        <dbReference type="EnsemblMetazoa" id="CPIJ012022-PA"/>
    </source>
</evidence>
<dbReference type="Gene3D" id="1.20.1250.20">
    <property type="entry name" value="MFS general substrate transporter like domains"/>
    <property type="match status" value="1"/>
</dbReference>
<evidence type="ECO:0000313" key="7">
    <source>
        <dbReference type="EMBL" id="EDS36827.1"/>
    </source>
</evidence>
<dbReference type="PANTHER" id="PTHR24064">
    <property type="entry name" value="SOLUTE CARRIER FAMILY 22 MEMBER"/>
    <property type="match status" value="1"/>
</dbReference>
<dbReference type="Proteomes" id="UP000002320">
    <property type="component" value="Unassembled WGS sequence"/>
</dbReference>
<dbReference type="EnsemblMetazoa" id="CPIJ012022-RA">
    <property type="protein sequence ID" value="CPIJ012022-PA"/>
    <property type="gene ID" value="CPIJ012022"/>
</dbReference>
<evidence type="ECO:0000256" key="1">
    <source>
        <dbReference type="ARBA" id="ARBA00004141"/>
    </source>
</evidence>
<feature type="compositionally biased region" description="Basic and acidic residues" evidence="5">
    <location>
        <begin position="557"/>
        <end position="574"/>
    </location>
</feature>
<dbReference type="InParanoid" id="B0WY17"/>
<dbReference type="OrthoDB" id="5296287at2759"/>
<dbReference type="EMBL" id="DS232179">
    <property type="protein sequence ID" value="EDS36827.1"/>
    <property type="molecule type" value="Genomic_DNA"/>
</dbReference>